<name>A0A0K9YNF9_9BACL</name>
<comment type="caution">
    <text evidence="1">The sequence shown here is derived from an EMBL/GenBank/DDBJ whole genome shotgun (WGS) entry which is preliminary data.</text>
</comment>
<sequence>MIALWDADQGGEEKTKHVFKLRDPLKQSLWARFCFFLGAGLGHSQLVSREARAFSLLSSPPPKATIKYSLIPSPLVYKFLYVQKQKEHPPLRADAFLLTAMLFVEFVFI</sequence>
<dbReference type="AlphaFoldDB" id="A0A0K9YNF9"/>
<accession>A0A0K9YNF9</accession>
<reference evidence="2" key="1">
    <citation type="submission" date="2015-07" db="EMBL/GenBank/DDBJ databases">
        <title>Genome sequencing project for genomic taxonomy and phylogenomics of Bacillus-like bacteria.</title>
        <authorList>
            <person name="Liu B."/>
            <person name="Wang J."/>
            <person name="Zhu Y."/>
            <person name="Liu G."/>
            <person name="Chen Q."/>
            <person name="Chen Z."/>
            <person name="Lan J."/>
            <person name="Che J."/>
            <person name="Ge C."/>
            <person name="Shi H."/>
            <person name="Pan Z."/>
            <person name="Liu X."/>
        </authorList>
    </citation>
    <scope>NUCLEOTIDE SEQUENCE [LARGE SCALE GENOMIC DNA]</scope>
    <source>
        <strain evidence="2">DSM 9887</strain>
    </source>
</reference>
<organism evidence="1 2">
    <name type="scientific">Brevibacillus reuszeri</name>
    <dbReference type="NCBI Taxonomy" id="54915"/>
    <lineage>
        <taxon>Bacteria</taxon>
        <taxon>Bacillati</taxon>
        <taxon>Bacillota</taxon>
        <taxon>Bacilli</taxon>
        <taxon>Bacillales</taxon>
        <taxon>Paenibacillaceae</taxon>
        <taxon>Brevibacillus</taxon>
    </lineage>
</organism>
<protein>
    <submittedName>
        <fullName evidence="1">Uncharacterized protein</fullName>
    </submittedName>
</protein>
<proteinExistence type="predicted"/>
<gene>
    <name evidence="1" type="ORF">ADS79_28025</name>
</gene>
<dbReference type="EMBL" id="LGIQ01000011">
    <property type="protein sequence ID" value="KNB69700.1"/>
    <property type="molecule type" value="Genomic_DNA"/>
</dbReference>
<evidence type="ECO:0000313" key="2">
    <source>
        <dbReference type="Proteomes" id="UP000036834"/>
    </source>
</evidence>
<dbReference type="Proteomes" id="UP000036834">
    <property type="component" value="Unassembled WGS sequence"/>
</dbReference>
<evidence type="ECO:0000313" key="1">
    <source>
        <dbReference type="EMBL" id="KNB69700.1"/>
    </source>
</evidence>
<dbReference type="PATRIC" id="fig|54915.3.peg.4804"/>